<gene>
    <name evidence="2" type="ORF">DI09_6p240</name>
</gene>
<sequence length="206" mass="22760">MPKNTGSLSCAETPSAPHHQNTSQIGSVDSLENDDFYHPNECSGKKRKSRSEHLANIKKVESVPDWKSALAKNTGSPPVYRSPVVIIVCMSAIRAVELIKNECQSFGLLCKIGKLFAKHFSVDEQKAYLSGNEVRIAVGTPHRLSVLISDGTLSLSLLRLVVLDLKSDAKGRNLIESNDTSKDLSLLLQDHLMKTICDETRMFLFH</sequence>
<reference evidence="2 3" key="1">
    <citation type="submission" date="2014-04" db="EMBL/GenBank/DDBJ databases">
        <title>A new species of microsporidia sheds light on the evolution of extreme parasitism.</title>
        <authorList>
            <person name="Haag K.L."/>
            <person name="James T.Y."/>
            <person name="Larsson R."/>
            <person name="Schaer T.M."/>
            <person name="Refardt D."/>
            <person name="Pombert J.-F."/>
            <person name="Ebert D."/>
        </authorList>
    </citation>
    <scope>NUCLEOTIDE SEQUENCE [LARGE SCALE GENOMIC DNA]</scope>
    <source>
        <strain evidence="2 3">UGP3</strain>
        <tissue evidence="2">Spores</tissue>
    </source>
</reference>
<keyword evidence="3" id="KW-1185">Reference proteome</keyword>
<accession>A0A098VNC4</accession>
<dbReference type="EMBL" id="JMKJ01000579">
    <property type="protein sequence ID" value="KGG50440.1"/>
    <property type="molecule type" value="Genomic_DNA"/>
</dbReference>
<dbReference type="InterPro" id="IPR027417">
    <property type="entry name" value="P-loop_NTPase"/>
</dbReference>
<dbReference type="GO" id="GO:0030686">
    <property type="term" value="C:90S preribosome"/>
    <property type="evidence" value="ECO:0007669"/>
    <property type="project" value="TreeGrafter"/>
</dbReference>
<dbReference type="GeneID" id="25260654"/>
<dbReference type="AlphaFoldDB" id="A0A098VNC4"/>
<dbReference type="Pfam" id="PF14617">
    <property type="entry name" value="CMS1"/>
    <property type="match status" value="1"/>
</dbReference>
<evidence type="ECO:0000313" key="3">
    <source>
        <dbReference type="Proteomes" id="UP000029725"/>
    </source>
</evidence>
<dbReference type="InterPro" id="IPR032704">
    <property type="entry name" value="Cms1"/>
</dbReference>
<comment type="caution">
    <text evidence="2">The sequence shown here is derived from an EMBL/GenBank/DDBJ whole genome shotgun (WGS) entry which is preliminary data.</text>
</comment>
<dbReference type="GO" id="GO:0005634">
    <property type="term" value="C:nucleus"/>
    <property type="evidence" value="ECO:0007669"/>
    <property type="project" value="TreeGrafter"/>
</dbReference>
<evidence type="ECO:0000313" key="2">
    <source>
        <dbReference type="EMBL" id="KGG50440.1"/>
    </source>
</evidence>
<dbReference type="PANTHER" id="PTHR24030">
    <property type="entry name" value="PROTEIN CMSS1"/>
    <property type="match status" value="1"/>
</dbReference>
<dbReference type="OrthoDB" id="1929311at2759"/>
<evidence type="ECO:0000256" key="1">
    <source>
        <dbReference type="SAM" id="MobiDB-lite"/>
    </source>
</evidence>
<dbReference type="VEuPathDB" id="MicrosporidiaDB:DI09_6p240"/>
<organism evidence="2 3">
    <name type="scientific">Mitosporidium daphniae</name>
    <dbReference type="NCBI Taxonomy" id="1485682"/>
    <lineage>
        <taxon>Eukaryota</taxon>
        <taxon>Fungi</taxon>
        <taxon>Fungi incertae sedis</taxon>
        <taxon>Microsporidia</taxon>
        <taxon>Mitosporidium</taxon>
    </lineage>
</organism>
<dbReference type="Gene3D" id="3.40.50.300">
    <property type="entry name" value="P-loop containing nucleotide triphosphate hydrolases"/>
    <property type="match status" value="1"/>
</dbReference>
<dbReference type="HOGENOM" id="CLU_1332221_0_0_1"/>
<dbReference type="RefSeq" id="XP_013236867.1">
    <property type="nucleotide sequence ID" value="XM_013381413.1"/>
</dbReference>
<feature type="compositionally biased region" description="Polar residues" evidence="1">
    <location>
        <begin position="1"/>
        <end position="27"/>
    </location>
</feature>
<dbReference type="Proteomes" id="UP000029725">
    <property type="component" value="Unassembled WGS sequence"/>
</dbReference>
<name>A0A098VNC4_9MICR</name>
<protein>
    <submittedName>
        <fullName evidence="2">Uncharacterized protein</fullName>
    </submittedName>
</protein>
<dbReference type="PANTHER" id="PTHR24030:SF0">
    <property type="entry name" value="PROTEIN CMSS1"/>
    <property type="match status" value="1"/>
</dbReference>
<proteinExistence type="predicted"/>
<feature type="region of interest" description="Disordered" evidence="1">
    <location>
        <begin position="1"/>
        <end position="50"/>
    </location>
</feature>